<dbReference type="Proteomes" id="UP001165160">
    <property type="component" value="Unassembled WGS sequence"/>
</dbReference>
<evidence type="ECO:0000313" key="2">
    <source>
        <dbReference type="Proteomes" id="UP001165160"/>
    </source>
</evidence>
<organism evidence="1 2">
    <name type="scientific">Triparma verrucosa</name>
    <dbReference type="NCBI Taxonomy" id="1606542"/>
    <lineage>
        <taxon>Eukaryota</taxon>
        <taxon>Sar</taxon>
        <taxon>Stramenopiles</taxon>
        <taxon>Ochrophyta</taxon>
        <taxon>Bolidophyceae</taxon>
        <taxon>Parmales</taxon>
        <taxon>Triparmaceae</taxon>
        <taxon>Triparma</taxon>
    </lineage>
</organism>
<keyword evidence="2" id="KW-1185">Reference proteome</keyword>
<dbReference type="AlphaFoldDB" id="A0A9W7FP95"/>
<proteinExistence type="predicted"/>
<reference evidence="2" key="1">
    <citation type="journal article" date="2023" name="Commun. Biol.">
        <title>Genome analysis of Parmales, the sister group of diatoms, reveals the evolutionary specialization of diatoms from phago-mixotrophs to photoautotrophs.</title>
        <authorList>
            <person name="Ban H."/>
            <person name="Sato S."/>
            <person name="Yoshikawa S."/>
            <person name="Yamada K."/>
            <person name="Nakamura Y."/>
            <person name="Ichinomiya M."/>
            <person name="Sato N."/>
            <person name="Blanc-Mathieu R."/>
            <person name="Endo H."/>
            <person name="Kuwata A."/>
            <person name="Ogata H."/>
        </authorList>
    </citation>
    <scope>NUCLEOTIDE SEQUENCE [LARGE SCALE GENOMIC DNA]</scope>
    <source>
        <strain evidence="2">NIES 3699</strain>
    </source>
</reference>
<evidence type="ECO:0000313" key="1">
    <source>
        <dbReference type="EMBL" id="GMI15566.1"/>
    </source>
</evidence>
<dbReference type="EMBL" id="BRXX01000523">
    <property type="protein sequence ID" value="GMI15566.1"/>
    <property type="molecule type" value="Genomic_DNA"/>
</dbReference>
<dbReference type="SUPFAM" id="SSF49899">
    <property type="entry name" value="Concanavalin A-like lectins/glucanases"/>
    <property type="match status" value="1"/>
</dbReference>
<accession>A0A9W7FP95</accession>
<gene>
    <name evidence="1" type="ORF">TrVE_jg9525</name>
</gene>
<protein>
    <submittedName>
        <fullName evidence="1">Uncharacterized protein</fullName>
    </submittedName>
</protein>
<dbReference type="InterPro" id="IPR013320">
    <property type="entry name" value="ConA-like_dom_sf"/>
</dbReference>
<name>A0A9W7FP95_9STRA</name>
<comment type="caution">
    <text evidence="1">The sequence shown here is derived from an EMBL/GenBank/DDBJ whole genome shotgun (WGS) entry which is preliminary data.</text>
</comment>
<sequence>MELVGGGSGVSLNFEVVATVLNEGPLFYFFTDTPDFEIVCAYVEPDDDNEGFFIVAVADDSITYLVPSFELQLSEDIEYTIWVRLDGQGTLSLFVDGVLLDSTPNAPQLDLREFKADIGSPPYEGSISEFSIWIDFSERIFLYEWDLHDCDDNLLTDGLPSSGIAPAAYISPNGNTCGSDGLEFDVDTEAAFIATIMELGGGGSGVSLNFEVVATVLNEGPLFYFFTDTPDFEIVCVYEKPDDVSEGSFIVAVSDDSTIPNQDPTILKPSFELQPSEDVEYTIWVRLDGQGTLSLFVDGVLLDSTPNAPQLDLREFKADIGSPPYEGSISKFSIWIDFLEF</sequence>